<feature type="transmembrane region" description="Helical" evidence="1">
    <location>
        <begin position="20"/>
        <end position="43"/>
    </location>
</feature>
<feature type="transmembrane region" description="Helical" evidence="1">
    <location>
        <begin position="145"/>
        <end position="171"/>
    </location>
</feature>
<name>A0A2T9ZIM2_9FUNG</name>
<accession>A0A2T9ZIM2</accession>
<dbReference type="EMBL" id="MBFS01000127">
    <property type="protein sequence ID" value="PVV04410.1"/>
    <property type="molecule type" value="Genomic_DNA"/>
</dbReference>
<dbReference type="OrthoDB" id="5635951at2759"/>
<keyword evidence="3" id="KW-1185">Reference proteome</keyword>
<keyword evidence="1" id="KW-0812">Transmembrane</keyword>
<feature type="transmembrane region" description="Helical" evidence="1">
    <location>
        <begin position="101"/>
        <end position="125"/>
    </location>
</feature>
<dbReference type="AlphaFoldDB" id="A0A2T9ZIM2"/>
<evidence type="ECO:0000256" key="1">
    <source>
        <dbReference type="SAM" id="Phobius"/>
    </source>
</evidence>
<sequence length="490" mass="55659">MPLSNVVEVSSYFSPFQATWLLILNFLSLVSSLFVIFILLAFWKKMILFYIVTKSALRNREIVSSQFDLWQSQNSHCSNFLKWAFLLLIFNPGNSQKRNPVLLSFYFITAIVDFLNSSFRITSYLNHGLTGIKFIQSISIADRVISALVTFFSILSILLRILVPLQLYLIIVIRSNYLVAWMRLATVIFVAASVLVSYFFNGLPRFILPSYSSQKCFSNCGVFYQLFIDLRKSNITISSLSSWKAMKELRIYTFFVPIAIAAFISVILAIILIIYIRKNTETLVNLSKKENIVITNDDFPVRLKLPLFRLFRRAAMLPTIAILSYLCWLHWVLSNYKSTPENFTNSEVLGSGPSSANTTLANASSLSNDPQKVITSYFLDSNKMYFISNLALCIPGIHLLISFLLEKPLKYYISSKLKHFKNKLTNKSATAENVYGSELRSKNSTHTKINSLNDITLNNSQTSDTATVNVEVSKPPKSLKNLVPNNDKPD</sequence>
<feature type="transmembrane region" description="Helical" evidence="1">
    <location>
        <begin position="385"/>
        <end position="405"/>
    </location>
</feature>
<proteinExistence type="predicted"/>
<feature type="transmembrane region" description="Helical" evidence="1">
    <location>
        <begin position="314"/>
        <end position="333"/>
    </location>
</feature>
<feature type="transmembrane region" description="Helical" evidence="1">
    <location>
        <begin position="251"/>
        <end position="276"/>
    </location>
</feature>
<evidence type="ECO:0000313" key="3">
    <source>
        <dbReference type="Proteomes" id="UP000245609"/>
    </source>
</evidence>
<keyword evidence="1" id="KW-0472">Membrane</keyword>
<keyword evidence="1" id="KW-1133">Transmembrane helix</keyword>
<organism evidence="2 3">
    <name type="scientific">Smittium megazygosporum</name>
    <dbReference type="NCBI Taxonomy" id="133381"/>
    <lineage>
        <taxon>Eukaryota</taxon>
        <taxon>Fungi</taxon>
        <taxon>Fungi incertae sedis</taxon>
        <taxon>Zoopagomycota</taxon>
        <taxon>Kickxellomycotina</taxon>
        <taxon>Harpellomycetes</taxon>
        <taxon>Harpellales</taxon>
        <taxon>Legeriomycetaceae</taxon>
        <taxon>Smittium</taxon>
    </lineage>
</organism>
<dbReference type="STRING" id="133381.A0A2T9ZIM2"/>
<dbReference type="Proteomes" id="UP000245609">
    <property type="component" value="Unassembled WGS sequence"/>
</dbReference>
<feature type="transmembrane region" description="Helical" evidence="1">
    <location>
        <begin position="178"/>
        <end position="200"/>
    </location>
</feature>
<evidence type="ECO:0000313" key="2">
    <source>
        <dbReference type="EMBL" id="PVV04410.1"/>
    </source>
</evidence>
<reference evidence="2 3" key="1">
    <citation type="journal article" date="2018" name="MBio">
        <title>Comparative Genomics Reveals the Core Gene Toolbox for the Fungus-Insect Symbiosis.</title>
        <authorList>
            <person name="Wang Y."/>
            <person name="Stata M."/>
            <person name="Wang W."/>
            <person name="Stajich J.E."/>
            <person name="White M.M."/>
            <person name="Moncalvo J.M."/>
        </authorList>
    </citation>
    <scope>NUCLEOTIDE SEQUENCE [LARGE SCALE GENOMIC DNA]</scope>
    <source>
        <strain evidence="2 3">SC-DP-2</strain>
    </source>
</reference>
<gene>
    <name evidence="2" type="ORF">BB560_001084</name>
</gene>
<comment type="caution">
    <text evidence="2">The sequence shown here is derived from an EMBL/GenBank/DDBJ whole genome shotgun (WGS) entry which is preliminary data.</text>
</comment>
<protein>
    <submittedName>
        <fullName evidence="2">Uncharacterized protein</fullName>
    </submittedName>
</protein>